<gene>
    <name evidence="3" type="ORF">OH76DRAFT_694281</name>
</gene>
<protein>
    <submittedName>
        <fullName evidence="3">Concanavalin A-like lectin/glucanase</fullName>
    </submittedName>
</protein>
<feature type="domain" description="GH16" evidence="2">
    <location>
        <begin position="30"/>
        <end position="240"/>
    </location>
</feature>
<dbReference type="GO" id="GO:0005975">
    <property type="term" value="P:carbohydrate metabolic process"/>
    <property type="evidence" value="ECO:0007669"/>
    <property type="project" value="InterPro"/>
</dbReference>
<dbReference type="Gene3D" id="2.60.120.200">
    <property type="match status" value="1"/>
</dbReference>
<dbReference type="EMBL" id="KZ857414">
    <property type="protein sequence ID" value="RDX48033.1"/>
    <property type="molecule type" value="Genomic_DNA"/>
</dbReference>
<dbReference type="InterPro" id="IPR000757">
    <property type="entry name" value="Beta-glucanase-like"/>
</dbReference>
<keyword evidence="1" id="KW-0732">Signal</keyword>
<dbReference type="CDD" id="cd00413">
    <property type="entry name" value="Glyco_hydrolase_16"/>
    <property type="match status" value="1"/>
</dbReference>
<dbReference type="STRING" id="139420.A0A371D669"/>
<dbReference type="Proteomes" id="UP000256964">
    <property type="component" value="Unassembled WGS sequence"/>
</dbReference>
<dbReference type="PANTHER" id="PTHR38121:SF4">
    <property type="entry name" value="GH16 DOMAIN-CONTAINING PROTEIN-RELATED"/>
    <property type="match status" value="1"/>
</dbReference>
<evidence type="ECO:0000256" key="1">
    <source>
        <dbReference type="SAM" id="SignalP"/>
    </source>
</evidence>
<evidence type="ECO:0000313" key="4">
    <source>
        <dbReference type="Proteomes" id="UP000256964"/>
    </source>
</evidence>
<feature type="signal peptide" evidence="1">
    <location>
        <begin position="1"/>
        <end position="16"/>
    </location>
</feature>
<proteinExistence type="predicted"/>
<dbReference type="SUPFAM" id="SSF49899">
    <property type="entry name" value="Concanavalin A-like lectins/glucanases"/>
    <property type="match status" value="1"/>
</dbReference>
<dbReference type="PANTHER" id="PTHR38121">
    <property type="entry name" value="GH16 DOMAIN-CONTAINING PROTEIN"/>
    <property type="match status" value="1"/>
</dbReference>
<sequence length="278" mass="30275">MISSTLLLAFLPLVLAKSKSKSIYMDFSTYDSSNPDNTAQAFLANNTIIINNYTVDSTSDPNSRTYTAANVDIADGYLTLKVSGGTANGSSVPSAAIQTNDTNILYGTFKTTAIASKVPGVCHGFFTYKNDCQESDIEILTSHFTTGNDRITPGLQLTNQATSCNSSQNTRDAIPYPQDPTAAAHEYTLEWSRKSTKYYFDGALIATMDTNVPYVPSAFLWNSWSSGNVNWTSGPPTEDAILRISKIDIKYTTSSAQRTFGTTLSTLVLIPLLWWALV</sequence>
<reference evidence="3 4" key="1">
    <citation type="journal article" date="2018" name="Biotechnol. Biofuels">
        <title>Integrative visual omics of the white-rot fungus Polyporus brumalis exposes the biotechnological potential of its oxidative enzymes for delignifying raw plant biomass.</title>
        <authorList>
            <person name="Miyauchi S."/>
            <person name="Rancon A."/>
            <person name="Drula E."/>
            <person name="Hage H."/>
            <person name="Chaduli D."/>
            <person name="Favel A."/>
            <person name="Grisel S."/>
            <person name="Henrissat B."/>
            <person name="Herpoel-Gimbert I."/>
            <person name="Ruiz-Duenas F.J."/>
            <person name="Chevret D."/>
            <person name="Hainaut M."/>
            <person name="Lin J."/>
            <person name="Wang M."/>
            <person name="Pangilinan J."/>
            <person name="Lipzen A."/>
            <person name="Lesage-Meessen L."/>
            <person name="Navarro D."/>
            <person name="Riley R."/>
            <person name="Grigoriev I.V."/>
            <person name="Zhou S."/>
            <person name="Raouche S."/>
            <person name="Rosso M.N."/>
        </authorList>
    </citation>
    <scope>NUCLEOTIDE SEQUENCE [LARGE SCALE GENOMIC DNA]</scope>
    <source>
        <strain evidence="3 4">BRFM 1820</strain>
    </source>
</reference>
<evidence type="ECO:0000259" key="2">
    <source>
        <dbReference type="PROSITE" id="PS51762"/>
    </source>
</evidence>
<organism evidence="3 4">
    <name type="scientific">Lentinus brumalis</name>
    <dbReference type="NCBI Taxonomy" id="2498619"/>
    <lineage>
        <taxon>Eukaryota</taxon>
        <taxon>Fungi</taxon>
        <taxon>Dikarya</taxon>
        <taxon>Basidiomycota</taxon>
        <taxon>Agaricomycotina</taxon>
        <taxon>Agaricomycetes</taxon>
        <taxon>Polyporales</taxon>
        <taxon>Polyporaceae</taxon>
        <taxon>Lentinus</taxon>
    </lineage>
</organism>
<evidence type="ECO:0000313" key="3">
    <source>
        <dbReference type="EMBL" id="RDX48033.1"/>
    </source>
</evidence>
<dbReference type="GO" id="GO:0004553">
    <property type="term" value="F:hydrolase activity, hydrolyzing O-glycosyl compounds"/>
    <property type="evidence" value="ECO:0007669"/>
    <property type="project" value="InterPro"/>
</dbReference>
<dbReference type="PROSITE" id="PS51762">
    <property type="entry name" value="GH16_2"/>
    <property type="match status" value="1"/>
</dbReference>
<dbReference type="OrthoDB" id="25131at2759"/>
<accession>A0A371D669</accession>
<dbReference type="InterPro" id="IPR013320">
    <property type="entry name" value="ConA-like_dom_sf"/>
</dbReference>
<dbReference type="AlphaFoldDB" id="A0A371D669"/>
<keyword evidence="4" id="KW-1185">Reference proteome</keyword>
<dbReference type="Pfam" id="PF00722">
    <property type="entry name" value="Glyco_hydro_16"/>
    <property type="match status" value="1"/>
</dbReference>
<name>A0A371D669_9APHY</name>
<feature type="chain" id="PRO_5016637193" evidence="1">
    <location>
        <begin position="17"/>
        <end position="278"/>
    </location>
</feature>